<dbReference type="OrthoDB" id="654211at2759"/>
<dbReference type="PANTHER" id="PTHR16515">
    <property type="entry name" value="PR DOMAIN ZINC FINGER PROTEIN"/>
    <property type="match status" value="1"/>
</dbReference>
<proteinExistence type="predicted"/>
<dbReference type="EMBL" id="CAACVR010000001">
    <property type="protein sequence ID" value="VEU19932.1"/>
    <property type="molecule type" value="Genomic_DNA"/>
</dbReference>
<evidence type="ECO:0000313" key="10">
    <source>
        <dbReference type="EMBL" id="VEU19932.1"/>
    </source>
</evidence>
<feature type="compositionally biased region" description="Basic and acidic residues" evidence="8">
    <location>
        <begin position="964"/>
        <end position="981"/>
    </location>
</feature>
<evidence type="ECO:0000256" key="5">
    <source>
        <dbReference type="ARBA" id="ARBA00022833"/>
    </source>
</evidence>
<dbReference type="Gene3D" id="3.80.10.10">
    <property type="entry name" value="Ribonuclease Inhibitor"/>
    <property type="match status" value="1"/>
</dbReference>
<feature type="region of interest" description="Disordered" evidence="8">
    <location>
        <begin position="926"/>
        <end position="948"/>
    </location>
</feature>
<dbReference type="SUPFAM" id="SSF52047">
    <property type="entry name" value="RNI-like"/>
    <property type="match status" value="1"/>
</dbReference>
<dbReference type="InterPro" id="IPR013087">
    <property type="entry name" value="Znf_C2H2_type"/>
</dbReference>
<evidence type="ECO:0000256" key="4">
    <source>
        <dbReference type="ARBA" id="ARBA00022771"/>
    </source>
</evidence>
<keyword evidence="11" id="KW-1185">Reference proteome</keyword>
<feature type="region of interest" description="Disordered" evidence="8">
    <location>
        <begin position="964"/>
        <end position="997"/>
    </location>
</feature>
<keyword evidence="2" id="KW-0479">Metal-binding</keyword>
<evidence type="ECO:0000313" key="11">
    <source>
        <dbReference type="Proteomes" id="UP000290900"/>
    </source>
</evidence>
<dbReference type="Pfam" id="PF00096">
    <property type="entry name" value="zf-C2H2"/>
    <property type="match status" value="2"/>
</dbReference>
<dbReference type="FunFam" id="3.30.160.60:FF:001732">
    <property type="entry name" value="Zgc:162936"/>
    <property type="match status" value="1"/>
</dbReference>
<feature type="compositionally biased region" description="Basic and acidic residues" evidence="8">
    <location>
        <begin position="159"/>
        <end position="174"/>
    </location>
</feature>
<organism evidence="10 11">
    <name type="scientific">Brettanomyces naardenensis</name>
    <name type="common">Yeast</name>
    <dbReference type="NCBI Taxonomy" id="13370"/>
    <lineage>
        <taxon>Eukaryota</taxon>
        <taxon>Fungi</taxon>
        <taxon>Dikarya</taxon>
        <taxon>Ascomycota</taxon>
        <taxon>Saccharomycotina</taxon>
        <taxon>Pichiomycetes</taxon>
        <taxon>Pichiales</taxon>
        <taxon>Pichiaceae</taxon>
        <taxon>Brettanomyces</taxon>
    </lineage>
</organism>
<dbReference type="InterPro" id="IPR055357">
    <property type="entry name" value="LRR_At1g61320_AtMIF1"/>
</dbReference>
<dbReference type="PANTHER" id="PTHR16515:SF49">
    <property type="entry name" value="GASTRULA ZINC FINGER PROTEIN XLCGF49.1-LIKE-RELATED"/>
    <property type="match status" value="1"/>
</dbReference>
<feature type="compositionally biased region" description="Basic residues" evidence="8">
    <location>
        <begin position="683"/>
        <end position="698"/>
    </location>
</feature>
<dbReference type="GO" id="GO:0043565">
    <property type="term" value="F:sequence-specific DNA binding"/>
    <property type="evidence" value="ECO:0007669"/>
    <property type="project" value="UniProtKB-ARBA"/>
</dbReference>
<evidence type="ECO:0000256" key="8">
    <source>
        <dbReference type="SAM" id="MobiDB-lite"/>
    </source>
</evidence>
<dbReference type="Pfam" id="PF23622">
    <property type="entry name" value="LRR_At1g61320_AtMIF1"/>
    <property type="match status" value="1"/>
</dbReference>
<dbReference type="GO" id="GO:0045893">
    <property type="term" value="P:positive regulation of DNA-templated transcription"/>
    <property type="evidence" value="ECO:0007669"/>
    <property type="project" value="UniProtKB-ARBA"/>
</dbReference>
<gene>
    <name evidence="10" type="ORF">BRENAR_LOCUS667</name>
</gene>
<protein>
    <submittedName>
        <fullName evidence="10">DEKNAAC100726</fullName>
    </submittedName>
</protein>
<keyword evidence="3" id="KW-0677">Repeat</keyword>
<feature type="compositionally biased region" description="Polar residues" evidence="8">
    <location>
        <begin position="929"/>
        <end position="943"/>
    </location>
</feature>
<name>A0A448YG93_BRENA</name>
<dbReference type="STRING" id="13370.A0A448YG93"/>
<keyword evidence="6" id="KW-0539">Nucleus</keyword>
<feature type="region of interest" description="Disordered" evidence="8">
    <location>
        <begin position="640"/>
        <end position="718"/>
    </location>
</feature>
<dbReference type="InParanoid" id="A0A448YG93"/>
<dbReference type="SUPFAM" id="SSF57667">
    <property type="entry name" value="beta-beta-alpha zinc fingers"/>
    <property type="match status" value="2"/>
</dbReference>
<evidence type="ECO:0000256" key="2">
    <source>
        <dbReference type="ARBA" id="ARBA00022723"/>
    </source>
</evidence>
<dbReference type="GO" id="GO:0008270">
    <property type="term" value="F:zinc ion binding"/>
    <property type="evidence" value="ECO:0007669"/>
    <property type="project" value="UniProtKB-KW"/>
</dbReference>
<feature type="domain" description="C2H2-type" evidence="9">
    <location>
        <begin position="769"/>
        <end position="796"/>
    </location>
</feature>
<feature type="region of interest" description="Disordered" evidence="8">
    <location>
        <begin position="823"/>
        <end position="851"/>
    </location>
</feature>
<dbReference type="Proteomes" id="UP000290900">
    <property type="component" value="Unassembled WGS sequence"/>
</dbReference>
<dbReference type="GO" id="GO:0005634">
    <property type="term" value="C:nucleus"/>
    <property type="evidence" value="ECO:0007669"/>
    <property type="project" value="UniProtKB-SubCell"/>
</dbReference>
<evidence type="ECO:0000256" key="3">
    <source>
        <dbReference type="ARBA" id="ARBA00022737"/>
    </source>
</evidence>
<dbReference type="Gene3D" id="3.30.160.60">
    <property type="entry name" value="Classic Zinc Finger"/>
    <property type="match status" value="3"/>
</dbReference>
<accession>A0A448YG93</accession>
<dbReference type="AlphaFoldDB" id="A0A448YG93"/>
<dbReference type="InterPro" id="IPR032675">
    <property type="entry name" value="LRR_dom_sf"/>
</dbReference>
<feature type="domain" description="C2H2-type" evidence="9">
    <location>
        <begin position="1022"/>
        <end position="1044"/>
    </location>
</feature>
<dbReference type="InterPro" id="IPR036236">
    <property type="entry name" value="Znf_C2H2_sf"/>
</dbReference>
<keyword evidence="5" id="KW-0862">Zinc</keyword>
<feature type="compositionally biased region" description="Low complexity" evidence="8">
    <location>
        <begin position="663"/>
        <end position="680"/>
    </location>
</feature>
<reference evidence="10 11" key="1">
    <citation type="submission" date="2018-12" db="EMBL/GenBank/DDBJ databases">
        <authorList>
            <person name="Tiukova I."/>
            <person name="Dainat J."/>
        </authorList>
    </citation>
    <scope>NUCLEOTIDE SEQUENCE [LARGE SCALE GENOMIC DNA]</scope>
</reference>
<evidence type="ECO:0000256" key="6">
    <source>
        <dbReference type="ARBA" id="ARBA00023242"/>
    </source>
</evidence>
<dbReference type="PROSITE" id="PS50157">
    <property type="entry name" value="ZINC_FINGER_C2H2_2"/>
    <property type="match status" value="3"/>
</dbReference>
<evidence type="ECO:0000259" key="9">
    <source>
        <dbReference type="PROSITE" id="PS50157"/>
    </source>
</evidence>
<sequence length="1272" mass="142023">MITLFPATAALPEFIDKSAEYNGKHLLSALGTPSGKRDTTRSLVKLLLALSDAGLQNKIVSELSISQLVAFLVALLGITNNPDGGLNTFKGSNGSFVSRDSNESVGFNGFRDYHTLEAGRNILYRTIIHLFNTFPCVKLVDELVPRTGDPFSEGLQRQDSNDRFKPKSESKTESDADLSLVDDHFDDEDDELPDAESCKYQLSVHSEEYRWLLAYLMDGDHETIVFPLVEIKTRHLNKVGDFLKYFVRGVKISNQRLTMLGSSNTILEKLKVITVSSYENFSTIRSCSTCEKLIVYGNEVDMEGVRALVTANPGLKRIYYKGRVARKGETFAWLPNGRNAFDLILLEGIDYALFKKYGPENFLSLSVHLLGSTVDNDDKEKSSLDIDYLLHELMSLRKFQLNCLFDDHYIDVSIHLGIDHKNTSLRHLTLTRCHFDNSSEFSGLKNLESLRMIGCSLRASVLNTLKDCKCLRKLSLVNCDILWDHVLELPCNLQNLTLQNSKVESCMDLLFLSYSTNATEFKAGADMDRLVRLDLNSERLYFRLESSDRLAVYKPNGSMAKDISPKLIHFPSGMNHLSVTNYPNFESVDLSSVSTEEFALLDSVDVNVYAYGNLWKRPIQLPRQDTIKYKMKYINVNRIGKEPPNMKTAADELDDAADEDAASDTSMSYASDAEASFSESASRKRAGRSRKGRGKGGKRGYYGRLADGSSPIPLPTDAPVATIDGKYVDSNREDLSAFEEGYQGRRLPFPVAKHTAPPLATPDDPTKPYQCRFCKRSFDRRENFRRHSLIHTDYRPYVCPKCKKGFKRSDNLRSHMRVCHADNFGEEGSSEGQTKRKEEDESSQSHKKLKMKRAYGSNFRFEPTELASATMTPNPDLSRIVSLATPPPTMGSNPLSSKIKMFEFVPGVKTTGTGMLKLSKRDLFKSDESASSPLPQLLQTAPRKSQEHPNNVLVFRMEKPQETLARQQREAEKKARLKEQIEDADPQQPGPSSEQMERRRYFIRGKVNEAFEKCSKTEDGHYICFKCGKNFAKRGNVKRHLILHLDVDLYDCICGRTFQRSDNYKTHFAKCKRRKELGLPVTFDADDMQVVPRRKVDRMFPGHPGSIYDDYSSSEGNTREGSATSVGTAAAAVTYAENIGVFSTSGQTTESSSPVMAPVTENGPSPPNISLNYNSVNQLTPEASSQLTMPESSDRAGFSTFSATEVGAPATVSAFPLPPAQFQATQVLTTQFPASQYPAARVSAFQVNGLPGPLPGPPPPGPPADPNMRNTE</sequence>
<dbReference type="SMART" id="SM00355">
    <property type="entry name" value="ZnF_C2H2"/>
    <property type="match status" value="3"/>
</dbReference>
<dbReference type="InterPro" id="IPR050331">
    <property type="entry name" value="Zinc_finger"/>
</dbReference>
<evidence type="ECO:0000256" key="7">
    <source>
        <dbReference type="PROSITE-ProRule" id="PRU00042"/>
    </source>
</evidence>
<feature type="region of interest" description="Disordered" evidence="8">
    <location>
        <begin position="150"/>
        <end position="176"/>
    </location>
</feature>
<feature type="compositionally biased region" description="Pro residues" evidence="8">
    <location>
        <begin position="1252"/>
        <end position="1265"/>
    </location>
</feature>
<feature type="compositionally biased region" description="Acidic residues" evidence="8">
    <location>
        <begin position="651"/>
        <end position="662"/>
    </location>
</feature>
<keyword evidence="4 7" id="KW-0863">Zinc-finger</keyword>
<dbReference type="GO" id="GO:0005694">
    <property type="term" value="C:chromosome"/>
    <property type="evidence" value="ECO:0007669"/>
    <property type="project" value="UniProtKB-ARBA"/>
</dbReference>
<feature type="region of interest" description="Disordered" evidence="8">
    <location>
        <begin position="1246"/>
        <end position="1272"/>
    </location>
</feature>
<evidence type="ECO:0000256" key="1">
    <source>
        <dbReference type="ARBA" id="ARBA00004123"/>
    </source>
</evidence>
<dbReference type="PROSITE" id="PS00028">
    <property type="entry name" value="ZINC_FINGER_C2H2_1"/>
    <property type="match status" value="3"/>
</dbReference>
<feature type="domain" description="C2H2-type" evidence="9">
    <location>
        <begin position="797"/>
        <end position="825"/>
    </location>
</feature>
<comment type="subcellular location">
    <subcellularLocation>
        <location evidence="1">Nucleus</location>
    </subcellularLocation>
</comment>